<name>A0ABX6EI96_9HYPH</name>
<dbReference type="EMBL" id="CP044328">
    <property type="protein sequence ID" value="QGM94467.1"/>
    <property type="molecule type" value="Genomic_DNA"/>
</dbReference>
<sequence>MFRAYDPRTVGNGWRQSMLVRVILFVAILLQVAGVSTVAARAQSHSLAFRAVVCKSDAIPAAPHAPGEHGGSCVDCIACCDAQPQILCVYDQVARLSFPTARLSVLALPIHPVSRTRSATPPARASPV</sequence>
<reference evidence="1 2" key="2">
    <citation type="journal article" date="2021" name="AMB Express">
        <title>Isolation and characterisation of Methylocystis spp. for poly-3-hydroxybutyrate production using waste methane feedstocks.</title>
        <authorList>
            <person name="Rumah B.L."/>
            <person name="Stead C.E."/>
            <person name="Claxton Stevens B.H."/>
            <person name="Minton N.P."/>
            <person name="Grosse-Honebrink A."/>
            <person name="Zhang Y."/>
        </authorList>
    </citation>
    <scope>NUCLEOTIDE SEQUENCE [LARGE SCALE GENOMIC DNA]</scope>
    <source>
        <strain evidence="1 2">BRCS1</strain>
    </source>
</reference>
<evidence type="ECO:0000313" key="2">
    <source>
        <dbReference type="Proteomes" id="UP000424673"/>
    </source>
</evidence>
<protein>
    <recommendedName>
        <fullName evidence="3">DUF2946 domain-containing protein</fullName>
    </recommendedName>
</protein>
<proteinExistence type="predicted"/>
<reference evidence="2" key="1">
    <citation type="submission" date="2019-09" db="EMBL/GenBank/DDBJ databases">
        <title>Isolation and complete genome sequencing of Methylocystis species.</title>
        <authorList>
            <person name="Rumah B.L."/>
            <person name="Stead C.E."/>
            <person name="Stevens B.C."/>
            <person name="Minton N.P."/>
            <person name="Grosse-Honebrink A."/>
            <person name="Zhang Y."/>
        </authorList>
    </citation>
    <scope>NUCLEOTIDE SEQUENCE [LARGE SCALE GENOMIC DNA]</scope>
    <source>
        <strain evidence="2">BRCS1</strain>
    </source>
</reference>
<evidence type="ECO:0000313" key="1">
    <source>
        <dbReference type="EMBL" id="QGM94467.1"/>
    </source>
</evidence>
<accession>A0ABX6EI96</accession>
<gene>
    <name evidence="1" type="ORF">F7D13_10770</name>
</gene>
<organism evidence="1 2">
    <name type="scientific">Methylocystis rosea</name>
    <dbReference type="NCBI Taxonomy" id="173366"/>
    <lineage>
        <taxon>Bacteria</taxon>
        <taxon>Pseudomonadati</taxon>
        <taxon>Pseudomonadota</taxon>
        <taxon>Alphaproteobacteria</taxon>
        <taxon>Hyphomicrobiales</taxon>
        <taxon>Methylocystaceae</taxon>
        <taxon>Methylocystis</taxon>
    </lineage>
</organism>
<keyword evidence="2" id="KW-1185">Reference proteome</keyword>
<dbReference type="Proteomes" id="UP000424673">
    <property type="component" value="Chromosome"/>
</dbReference>
<evidence type="ECO:0008006" key="3">
    <source>
        <dbReference type="Google" id="ProtNLM"/>
    </source>
</evidence>